<comment type="caution">
    <text evidence="8">The sequence shown here is derived from an EMBL/GenBank/DDBJ whole genome shotgun (WGS) entry which is preliminary data.</text>
</comment>
<evidence type="ECO:0000259" key="7">
    <source>
        <dbReference type="Pfam" id="PF19358"/>
    </source>
</evidence>
<keyword evidence="8" id="KW-0436">Ligase</keyword>
<feature type="transmembrane region" description="Helical" evidence="5">
    <location>
        <begin position="76"/>
        <end position="96"/>
    </location>
</feature>
<dbReference type="InterPro" id="IPR045979">
    <property type="entry name" value="DUF5935"/>
</dbReference>
<dbReference type="EMBL" id="JAXCLA010000007">
    <property type="protein sequence ID" value="MDY0747249.1"/>
    <property type="molecule type" value="Genomic_DNA"/>
</dbReference>
<dbReference type="Pfam" id="PF04932">
    <property type="entry name" value="Wzy_C"/>
    <property type="match status" value="1"/>
</dbReference>
<dbReference type="GO" id="GO:0016874">
    <property type="term" value="F:ligase activity"/>
    <property type="evidence" value="ECO:0007669"/>
    <property type="project" value="UniProtKB-KW"/>
</dbReference>
<dbReference type="RefSeq" id="WP_320425206.1">
    <property type="nucleotide sequence ID" value="NZ_JAXCLA010000007.1"/>
</dbReference>
<evidence type="ECO:0000313" key="9">
    <source>
        <dbReference type="Proteomes" id="UP001285263"/>
    </source>
</evidence>
<name>A0ABU5DM75_9BURK</name>
<dbReference type="InterPro" id="IPR051533">
    <property type="entry name" value="WaaL-like"/>
</dbReference>
<dbReference type="InterPro" id="IPR017528">
    <property type="entry name" value="CHP03097O-antigen_lig-rel"/>
</dbReference>
<dbReference type="PANTHER" id="PTHR37422">
    <property type="entry name" value="TEICHURONIC ACID BIOSYNTHESIS PROTEIN TUAE"/>
    <property type="match status" value="1"/>
</dbReference>
<protein>
    <submittedName>
        <fullName evidence="8">O-glycosylation ligase, exosortase A system-associated</fullName>
    </submittedName>
</protein>
<evidence type="ECO:0000256" key="4">
    <source>
        <dbReference type="ARBA" id="ARBA00023136"/>
    </source>
</evidence>
<dbReference type="NCBIfam" id="TIGR03097">
    <property type="entry name" value="PEP_O_lig_1"/>
    <property type="match status" value="1"/>
</dbReference>
<dbReference type="Pfam" id="PF19358">
    <property type="entry name" value="DUF5935"/>
    <property type="match status" value="1"/>
</dbReference>
<evidence type="ECO:0000259" key="6">
    <source>
        <dbReference type="Pfam" id="PF04932"/>
    </source>
</evidence>
<feature type="transmembrane region" description="Helical" evidence="5">
    <location>
        <begin position="127"/>
        <end position="147"/>
    </location>
</feature>
<comment type="subcellular location">
    <subcellularLocation>
        <location evidence="1">Membrane</location>
        <topology evidence="1">Multi-pass membrane protein</topology>
    </subcellularLocation>
</comment>
<keyword evidence="9" id="KW-1185">Reference proteome</keyword>
<gene>
    <name evidence="8" type="ORF">SNE35_22275</name>
</gene>
<feature type="domain" description="DUF5935" evidence="7">
    <location>
        <begin position="2"/>
        <end position="187"/>
    </location>
</feature>
<dbReference type="Proteomes" id="UP001285263">
    <property type="component" value="Unassembled WGS sequence"/>
</dbReference>
<dbReference type="PANTHER" id="PTHR37422:SF13">
    <property type="entry name" value="LIPOPOLYSACCHARIDE BIOSYNTHESIS PROTEIN PA4999-RELATED"/>
    <property type="match status" value="1"/>
</dbReference>
<keyword evidence="3 5" id="KW-1133">Transmembrane helix</keyword>
<evidence type="ECO:0000256" key="5">
    <source>
        <dbReference type="SAM" id="Phobius"/>
    </source>
</evidence>
<evidence type="ECO:0000256" key="3">
    <source>
        <dbReference type="ARBA" id="ARBA00022989"/>
    </source>
</evidence>
<sequence>MLRDLALLLIFGWGFLQSFKRPWIGILIWTWISVMNPHQLSWTLKDQPFAMVIFCSTMLGLLITKDRKDFSLAREQRMLIVFMVWMCITLPFSMLFDESFELWKRVMKIDLVVLVSMVLLHSKRQLMWFVWINVISIGFYGVKGGIFTAMTGGNYKVWGPETSYIEGNNEVAVAIVMTIPLMRFLQMQMQARWARLVMTFCMLMMVLAALGSNSRGALLALGAMGLMFWWRGKNKIGPAIALVVIGAGMLSLMPAEWWERMNTIKTYDQDASALGRINAWWMAFNLAKSHLFGGGFMVWTGVIFAVYAPDPTDVHAAHSIYFMVLGEQGFVGLFLFLALFMLAYGSANHLRGQGRRQPETQWLSDLGGMLQVSFVGYAVGGAFLSLSYWDLPYNMMIMAVVGRRWLARKAWLTEKPEPLIVWPPFAQSWFKKTPKAMPLS</sequence>
<feature type="transmembrane region" description="Helical" evidence="5">
    <location>
        <begin position="236"/>
        <end position="255"/>
    </location>
</feature>
<keyword evidence="4 5" id="KW-0472">Membrane</keyword>
<feature type="domain" description="O-antigen ligase-related" evidence="6">
    <location>
        <begin position="201"/>
        <end position="337"/>
    </location>
</feature>
<feature type="transmembrane region" description="Helical" evidence="5">
    <location>
        <begin position="366"/>
        <end position="389"/>
    </location>
</feature>
<evidence type="ECO:0000256" key="1">
    <source>
        <dbReference type="ARBA" id="ARBA00004141"/>
    </source>
</evidence>
<reference evidence="8 9" key="1">
    <citation type="submission" date="2023-11" db="EMBL/GenBank/DDBJ databases">
        <title>Paucibacter sp. nov., isolated from fresh soil in Korea.</title>
        <authorList>
            <person name="Le N.T.T."/>
        </authorList>
    </citation>
    <scope>NUCLEOTIDE SEQUENCE [LARGE SCALE GENOMIC DNA]</scope>
    <source>
        <strain evidence="8 9">R3-3</strain>
    </source>
</reference>
<feature type="transmembrane region" description="Helical" evidence="5">
    <location>
        <begin position="47"/>
        <end position="64"/>
    </location>
</feature>
<feature type="transmembrane region" description="Helical" evidence="5">
    <location>
        <begin position="291"/>
        <end position="308"/>
    </location>
</feature>
<dbReference type="InterPro" id="IPR007016">
    <property type="entry name" value="O-antigen_ligase-rel_domated"/>
</dbReference>
<evidence type="ECO:0000313" key="8">
    <source>
        <dbReference type="EMBL" id="MDY0747249.1"/>
    </source>
</evidence>
<keyword evidence="2 5" id="KW-0812">Transmembrane</keyword>
<feature type="transmembrane region" description="Helical" evidence="5">
    <location>
        <begin position="197"/>
        <end position="230"/>
    </location>
</feature>
<organism evidence="8 9">
    <name type="scientific">Roseateles agri</name>
    <dbReference type="NCBI Taxonomy" id="3098619"/>
    <lineage>
        <taxon>Bacteria</taxon>
        <taxon>Pseudomonadati</taxon>
        <taxon>Pseudomonadota</taxon>
        <taxon>Betaproteobacteria</taxon>
        <taxon>Burkholderiales</taxon>
        <taxon>Sphaerotilaceae</taxon>
        <taxon>Roseateles</taxon>
    </lineage>
</organism>
<feature type="transmembrane region" description="Helical" evidence="5">
    <location>
        <begin position="320"/>
        <end position="345"/>
    </location>
</feature>
<proteinExistence type="predicted"/>
<accession>A0ABU5DM75</accession>
<evidence type="ECO:0000256" key="2">
    <source>
        <dbReference type="ARBA" id="ARBA00022692"/>
    </source>
</evidence>